<dbReference type="EMBL" id="CP072801">
    <property type="protein sequence ID" value="QTR47503.1"/>
    <property type="molecule type" value="Genomic_DNA"/>
</dbReference>
<dbReference type="InterPro" id="IPR013762">
    <property type="entry name" value="Integrase-like_cat_sf"/>
</dbReference>
<evidence type="ECO:0000256" key="2">
    <source>
        <dbReference type="SAM" id="MobiDB-lite"/>
    </source>
</evidence>
<dbReference type="SUPFAM" id="SSF56349">
    <property type="entry name" value="DNA breaking-rejoining enzymes"/>
    <property type="match status" value="1"/>
</dbReference>
<proteinExistence type="predicted"/>
<dbReference type="InterPro" id="IPR011010">
    <property type="entry name" value="DNA_brk_join_enz"/>
</dbReference>
<evidence type="ECO:0000313" key="3">
    <source>
        <dbReference type="EMBL" id="QTR47503.1"/>
    </source>
</evidence>
<protein>
    <recommendedName>
        <fullName evidence="5">Integrase</fullName>
    </recommendedName>
</protein>
<organism evidence="3 4">
    <name type="scientific">Thiothrix litoralis</name>
    <dbReference type="NCBI Taxonomy" id="2891210"/>
    <lineage>
        <taxon>Bacteria</taxon>
        <taxon>Pseudomonadati</taxon>
        <taxon>Pseudomonadota</taxon>
        <taxon>Gammaproteobacteria</taxon>
        <taxon>Thiotrichales</taxon>
        <taxon>Thiotrichaceae</taxon>
        <taxon>Thiothrix</taxon>
    </lineage>
</organism>
<gene>
    <name evidence="3" type="ORF">J9253_06090</name>
</gene>
<name>A0ABX7WYF4_9GAMM</name>
<dbReference type="Gene3D" id="1.10.443.10">
    <property type="entry name" value="Intergrase catalytic core"/>
    <property type="match status" value="1"/>
</dbReference>
<keyword evidence="4" id="KW-1185">Reference proteome</keyword>
<feature type="region of interest" description="Disordered" evidence="2">
    <location>
        <begin position="345"/>
        <end position="373"/>
    </location>
</feature>
<sequence>MPRPRQLRATLQYPPYVSVSYGVVVFRPYVPAEKRAGLDVGKNGLLKHSIRLGTPLDDQDAIYRAYLAARESLRLQMTSARNTLGWLTEQYLASRQFRDLAISTQKRAFQLSRILEHPLKINGTPSTLAMLHITNLSQPLLHQIADKRLSDYQRNGKKGVVQVNRETTFLSGALSWACNYIPDIGITTNPLRGFSGIPETPITRYITDDEYQIAYDHAASIRPWLQPLMELTYLLALRGIETLTIRLSDCTEEGIRTHRRKGSRDNIIRWSQRLRQAHQAALVLHQPDKQTVRDPYLICYRNGEAVSRGAAHIAMRELKAKLDAAEQGETFFNLHALKAKGVSDSKDKHIAGHRSEAMRNRYDRKLPTTDPAK</sequence>
<evidence type="ECO:0008006" key="5">
    <source>
        <dbReference type="Google" id="ProtNLM"/>
    </source>
</evidence>
<evidence type="ECO:0000313" key="4">
    <source>
        <dbReference type="Proteomes" id="UP000672039"/>
    </source>
</evidence>
<evidence type="ECO:0000256" key="1">
    <source>
        <dbReference type="ARBA" id="ARBA00023172"/>
    </source>
</evidence>
<accession>A0ABX7WYF4</accession>
<reference evidence="3 4" key="1">
    <citation type="submission" date="2021-04" db="EMBL/GenBank/DDBJ databases">
        <title>Genomics, taxonomy and metabolism of representatives of sulfur bacteria of the genus Thiothrix: Thiothrix fructosivorans QT, Thiothrix unzii A1T and three new species, Thiothrix subterranea sp. nov., Thiothrix litoralis sp. nov. and 'Candidatus Thiothrix anitrata' sp. nov.</title>
        <authorList>
            <person name="Ravin N.V."/>
            <person name="Smolyakov D."/>
            <person name="Rudenko T.S."/>
            <person name="Mardanov A.V."/>
            <person name="Beletsky A.V."/>
            <person name="Markov N.D."/>
            <person name="Fomenkov A.I."/>
            <person name="Roberts R.J."/>
            <person name="Karnachuk O.V."/>
            <person name="Novikov A."/>
            <person name="Grabovich M.Y."/>
        </authorList>
    </citation>
    <scope>NUCLEOTIDE SEQUENCE [LARGE SCALE GENOMIC DNA]</scope>
    <source>
        <strain evidence="3 4">AS</strain>
    </source>
</reference>
<dbReference type="RefSeq" id="WP_210223770.1">
    <property type="nucleotide sequence ID" value="NZ_CP072801.1"/>
</dbReference>
<keyword evidence="1" id="KW-0233">DNA recombination</keyword>
<dbReference type="Proteomes" id="UP000672039">
    <property type="component" value="Chromosome"/>
</dbReference>